<sequence length="149" mass="16722">MLTEISRTTAVLFPVDEEHARENGPLFTGSIKLDGESVPLSAFLKDAKESDKRYLDLSVGAKGQVHYSGRLFRNEEKKTAKSPDYSGYLVVLPLSPDVHDEYLQEEWDEAPRLNVYGRRVRNADNSVRIALDVVPQRSDVPVGDDEVAF</sequence>
<dbReference type="KEGG" id="parb:CJU94_40360"/>
<dbReference type="Proteomes" id="UP000215158">
    <property type="component" value="Plasmid pBN5"/>
</dbReference>
<keyword evidence="1" id="KW-0614">Plasmid</keyword>
<dbReference type="OrthoDB" id="9131134at2"/>
<accession>A0A248VZB5</accession>
<proteinExistence type="predicted"/>
<dbReference type="EMBL" id="CP022995">
    <property type="protein sequence ID" value="ASW04401.1"/>
    <property type="molecule type" value="Genomic_DNA"/>
</dbReference>
<evidence type="ECO:0000313" key="2">
    <source>
        <dbReference type="Proteomes" id="UP000215158"/>
    </source>
</evidence>
<gene>
    <name evidence="1" type="ORF">CJU94_40360</name>
</gene>
<reference evidence="1 2" key="1">
    <citation type="submission" date="2017-08" db="EMBL/GenBank/DDBJ databases">
        <title>Identification and genetic characteristics of simultaneous BTEX- and naphthalene-degrading Paraburkholderia sp. BN5 isolated from petroleum-contaminated soil.</title>
        <authorList>
            <person name="Lee Y."/>
            <person name="Jeon C.O."/>
        </authorList>
    </citation>
    <scope>NUCLEOTIDE SEQUENCE [LARGE SCALE GENOMIC DNA]</scope>
    <source>
        <strain evidence="1 2">BN5</strain>
        <plasmid evidence="1 2">pBN5</plasmid>
    </source>
</reference>
<evidence type="ECO:0000313" key="1">
    <source>
        <dbReference type="EMBL" id="ASW04401.1"/>
    </source>
</evidence>
<protein>
    <submittedName>
        <fullName evidence="1">Uncharacterized protein</fullName>
    </submittedName>
</protein>
<dbReference type="RefSeq" id="WP_095424011.1">
    <property type="nucleotide sequence ID" value="NZ_CP022995.1"/>
</dbReference>
<name>A0A248VZB5_9BURK</name>
<geneLocation type="plasmid" evidence="1 2">
    <name>pBN5</name>
</geneLocation>
<keyword evidence="2" id="KW-1185">Reference proteome</keyword>
<dbReference type="AlphaFoldDB" id="A0A248VZB5"/>
<organism evidence="1 2">
    <name type="scientific">Paraburkholderia aromaticivorans</name>
    <dbReference type="NCBI Taxonomy" id="2026199"/>
    <lineage>
        <taxon>Bacteria</taxon>
        <taxon>Pseudomonadati</taxon>
        <taxon>Pseudomonadota</taxon>
        <taxon>Betaproteobacteria</taxon>
        <taxon>Burkholderiales</taxon>
        <taxon>Burkholderiaceae</taxon>
        <taxon>Paraburkholderia</taxon>
    </lineage>
</organism>